<evidence type="ECO:0000313" key="2">
    <source>
        <dbReference type="Proteomes" id="UP000004947"/>
    </source>
</evidence>
<comment type="caution">
    <text evidence="1">The sequence shown here is derived from an EMBL/GenBank/DDBJ whole genome shotgun (WGS) entry which is preliminary data.</text>
</comment>
<evidence type="ECO:0000313" key="1">
    <source>
        <dbReference type="EMBL" id="EDM25164.1"/>
    </source>
</evidence>
<accession>A6DT91</accession>
<dbReference type="STRING" id="313628.LNTAR_24601"/>
<protein>
    <submittedName>
        <fullName evidence="1">Uncharacterized protein</fullName>
    </submittedName>
</protein>
<dbReference type="EMBL" id="ABCK01000035">
    <property type="protein sequence ID" value="EDM25164.1"/>
    <property type="molecule type" value="Genomic_DNA"/>
</dbReference>
<proteinExistence type="predicted"/>
<dbReference type="RefSeq" id="WP_007281040.1">
    <property type="nucleotide sequence ID" value="NZ_ABCK01000035.1"/>
</dbReference>
<gene>
    <name evidence="1" type="ORF">LNTAR_24601</name>
</gene>
<sequence length="219" mass="25211">MKYFIILLCLIGAFNLLTSKKISIKTDSFEINTSQEVRRKNLDGSSTVLTERDMIDKVFVQSKPKIVPLKKPKKTKVSNFYLTARKKISLKGMIISSYDNQGFMKAFSPASMFIGWNKMSNPKFLNKFQCEPGRIVFCEKNLNGYDFEKDYMHLPVIPQNQQILTSFKQFKNKDVIYAEGYLATVMNSSGNNISDAQKKPAEFFYITKVIDAENYVNLR</sequence>
<name>A6DT91_9BACT</name>
<dbReference type="Proteomes" id="UP000004947">
    <property type="component" value="Unassembled WGS sequence"/>
</dbReference>
<keyword evidence="2" id="KW-1185">Reference proteome</keyword>
<organism evidence="1 2">
    <name type="scientific">Lentisphaera araneosa HTCC2155</name>
    <dbReference type="NCBI Taxonomy" id="313628"/>
    <lineage>
        <taxon>Bacteria</taxon>
        <taxon>Pseudomonadati</taxon>
        <taxon>Lentisphaerota</taxon>
        <taxon>Lentisphaeria</taxon>
        <taxon>Lentisphaerales</taxon>
        <taxon>Lentisphaeraceae</taxon>
        <taxon>Lentisphaera</taxon>
    </lineage>
</organism>
<reference evidence="1 2" key="1">
    <citation type="journal article" date="2010" name="J. Bacteriol.">
        <title>Genome sequence of Lentisphaera araneosa HTCC2155T, the type species of the order Lentisphaerales in the phylum Lentisphaerae.</title>
        <authorList>
            <person name="Thrash J.C."/>
            <person name="Cho J.C."/>
            <person name="Vergin K.L."/>
            <person name="Morris R.M."/>
            <person name="Giovannoni S.J."/>
        </authorList>
    </citation>
    <scope>NUCLEOTIDE SEQUENCE [LARGE SCALE GENOMIC DNA]</scope>
    <source>
        <strain evidence="1 2">HTCC2155</strain>
    </source>
</reference>
<dbReference type="AlphaFoldDB" id="A6DT91"/>